<gene>
    <name evidence="3" type="ORF">MCHUDSM44219_00118</name>
</gene>
<feature type="signal peptide" evidence="2">
    <location>
        <begin position="1"/>
        <end position="24"/>
    </location>
</feature>
<dbReference type="EMBL" id="JYNX01000005">
    <property type="protein sequence ID" value="KMO84975.1"/>
    <property type="molecule type" value="Genomic_DNA"/>
</dbReference>
<name>A0A0J6WNK5_MYCCU</name>
<reference evidence="3 4" key="1">
    <citation type="journal article" date="2015" name="Genome Biol. Evol.">
        <title>Characterization of Three Mycobacterium spp. with Potential Use in Bioremediation by Genome Sequencing and Comparative Genomics.</title>
        <authorList>
            <person name="Das S."/>
            <person name="Pettersson B.M."/>
            <person name="Behra P.R."/>
            <person name="Ramesh M."/>
            <person name="Dasgupta S."/>
            <person name="Bhattacharya A."/>
            <person name="Kirsebom L.A."/>
        </authorList>
    </citation>
    <scope>NUCLEOTIDE SEQUENCE [LARGE SCALE GENOMIC DNA]</scope>
    <source>
        <strain evidence="3 4">DSM 44219</strain>
    </source>
</reference>
<accession>A0A0J6WNK5</accession>
<keyword evidence="4" id="KW-1185">Reference proteome</keyword>
<sequence length="57" mass="5688" precursor="true">MAARRTGRLAAALCAVLLMAGCDAPPSEPAPPPPPVPQSSAVAPQSNAVPLPAARFQ</sequence>
<dbReference type="AlphaFoldDB" id="A0A0J6WNK5"/>
<evidence type="ECO:0000313" key="4">
    <source>
        <dbReference type="Proteomes" id="UP000036176"/>
    </source>
</evidence>
<evidence type="ECO:0000256" key="1">
    <source>
        <dbReference type="SAM" id="MobiDB-lite"/>
    </source>
</evidence>
<feature type="compositionally biased region" description="Pro residues" evidence="1">
    <location>
        <begin position="26"/>
        <end position="37"/>
    </location>
</feature>
<feature type="region of interest" description="Disordered" evidence="1">
    <location>
        <begin position="23"/>
        <end position="57"/>
    </location>
</feature>
<evidence type="ECO:0000313" key="3">
    <source>
        <dbReference type="EMBL" id="KMO84975.1"/>
    </source>
</evidence>
<comment type="caution">
    <text evidence="3">The sequence shown here is derived from an EMBL/GenBank/DDBJ whole genome shotgun (WGS) entry which is preliminary data.</text>
</comment>
<dbReference type="PROSITE" id="PS51257">
    <property type="entry name" value="PROKAR_LIPOPROTEIN"/>
    <property type="match status" value="1"/>
</dbReference>
<organism evidence="3 4">
    <name type="scientific">Mycolicibacterium chubuense</name>
    <name type="common">Mycobacterium chubuense</name>
    <dbReference type="NCBI Taxonomy" id="1800"/>
    <lineage>
        <taxon>Bacteria</taxon>
        <taxon>Bacillati</taxon>
        <taxon>Actinomycetota</taxon>
        <taxon>Actinomycetes</taxon>
        <taxon>Mycobacteriales</taxon>
        <taxon>Mycobacteriaceae</taxon>
        <taxon>Mycolicibacterium</taxon>
    </lineage>
</organism>
<protein>
    <submittedName>
        <fullName evidence="3">Uncharacterized protein</fullName>
    </submittedName>
</protein>
<dbReference type="PATRIC" id="fig|1800.3.peg.119"/>
<keyword evidence="2" id="KW-0732">Signal</keyword>
<proteinExistence type="predicted"/>
<dbReference type="Proteomes" id="UP000036176">
    <property type="component" value="Unassembled WGS sequence"/>
</dbReference>
<feature type="chain" id="PRO_5039207464" evidence="2">
    <location>
        <begin position="25"/>
        <end position="57"/>
    </location>
</feature>
<evidence type="ECO:0000256" key="2">
    <source>
        <dbReference type="SAM" id="SignalP"/>
    </source>
</evidence>
<dbReference type="RefSeq" id="WP_157868738.1">
    <property type="nucleotide sequence ID" value="NZ_JYNX01000005.1"/>
</dbReference>